<dbReference type="Proteomes" id="UP000694924">
    <property type="component" value="Unplaced"/>
</dbReference>
<proteinExistence type="predicted"/>
<feature type="coiled-coil region" evidence="1">
    <location>
        <begin position="28"/>
        <end position="69"/>
    </location>
</feature>
<reference evidence="3" key="1">
    <citation type="submission" date="2025-08" db="UniProtKB">
        <authorList>
            <consortium name="RefSeq"/>
        </authorList>
    </citation>
    <scope>IDENTIFICATION</scope>
    <source>
        <tissue evidence="3">Whole body</tissue>
    </source>
</reference>
<keyword evidence="2" id="KW-1185">Reference proteome</keyword>
<organism evidence="2 3">
    <name type="scientific">Polistes dominula</name>
    <name type="common">European paper wasp</name>
    <name type="synonym">Vespa dominula</name>
    <dbReference type="NCBI Taxonomy" id="743375"/>
    <lineage>
        <taxon>Eukaryota</taxon>
        <taxon>Metazoa</taxon>
        <taxon>Ecdysozoa</taxon>
        <taxon>Arthropoda</taxon>
        <taxon>Hexapoda</taxon>
        <taxon>Insecta</taxon>
        <taxon>Pterygota</taxon>
        <taxon>Neoptera</taxon>
        <taxon>Endopterygota</taxon>
        <taxon>Hymenoptera</taxon>
        <taxon>Apocrita</taxon>
        <taxon>Aculeata</taxon>
        <taxon>Vespoidea</taxon>
        <taxon>Vespidae</taxon>
        <taxon>Polistinae</taxon>
        <taxon>Polistini</taxon>
        <taxon>Polistes</taxon>
    </lineage>
</organism>
<gene>
    <name evidence="3" type="primary">LOC107067634</name>
</gene>
<evidence type="ECO:0000313" key="3">
    <source>
        <dbReference type="RefSeq" id="XP_015178788.1"/>
    </source>
</evidence>
<evidence type="ECO:0000256" key="1">
    <source>
        <dbReference type="SAM" id="Coils"/>
    </source>
</evidence>
<dbReference type="RefSeq" id="XP_015178788.1">
    <property type="nucleotide sequence ID" value="XM_015323302.1"/>
</dbReference>
<protein>
    <submittedName>
        <fullName evidence="3">Uncharacterized protein LOC107067634</fullName>
    </submittedName>
</protein>
<evidence type="ECO:0000313" key="2">
    <source>
        <dbReference type="Proteomes" id="UP000694924"/>
    </source>
</evidence>
<sequence>MKDGETVFLRNQLQMTQTRIENDKIEKMHLIEEQSKKHKREIDQMIKEKQDLKTQLELKAFEIEKLMERCKLLESRNIKFIEPHTTSMMSPDIDHEIDTVNRLNFPTKYIDKKDVNIQTNISNGKSNHLNTLVVHYPLLKIPAEIFNPSLPEKSVVEIKVTEKTGKQNLPILQDEQTFRIFENPDLVKPVVTMINGKKLSLEFVLSDIALIKNKVSTELNSDTCIPIINKLVSTARELILNMIVVLQTILQAMKNDDIRDMNDVYFSDLYKSPIYYTKSVCDANEWHKNERGIEARRILGVLSYIASESLYLSKYVAGKTSLLVEKDKSYKEYSQYMIRYNSWDKKDTKFEMLEMILQLVILIGQVRRSHQFSGLISAIIDLLCNVDKTIGFCEKGIDLISEIFKELIFSRPLSVCYIPITKMMMTFIKHLTFAKKICKNTHTSVKIWKGVPHFTPDACHLRIFIIQVENFHFDLVTTIKITHSLLLFIKVALHMNVLLIKNGNPKSCDCCMKLSRYIIKMLCRCSTVSLNNVQFQYNQCTFNDDFFVLNTNNDFMERFNKQYLHCTQLKKYGIKEYMKQMNPSDLLDQNYWTSINKKQLNTIREGIIFLRYLATRDPDFIIRISDIEDSFHLFMHNINKFDNLILHENDQEALNFIKSTFVFDKTLLHESQKNKNKIDLNRLGITKDFRKKSSDFSFQNIRKDNSQEDYKNIFAAYKNLFKS</sequence>
<dbReference type="GeneID" id="107067634"/>
<keyword evidence="1" id="KW-0175">Coiled coil</keyword>
<name>A0ABM1IF01_POLDO</name>
<accession>A0ABM1IF01</accession>